<dbReference type="InterPro" id="IPR001764">
    <property type="entry name" value="Glyco_hydro_3_N"/>
</dbReference>
<dbReference type="RefSeq" id="WP_162003163.1">
    <property type="nucleotide sequence ID" value="NZ_VOSJ01000113.1"/>
</dbReference>
<evidence type="ECO:0000256" key="6">
    <source>
        <dbReference type="ARBA" id="ARBA00023295"/>
    </source>
</evidence>
<dbReference type="AlphaFoldDB" id="A0A5N7MLB1"/>
<protein>
    <recommendedName>
        <fullName evidence="3">beta-glucosidase</fullName>
        <ecNumber evidence="3">3.2.1.21</ecNumber>
    </recommendedName>
    <alternativeName>
        <fullName evidence="9">Beta-D-glucoside glucohydrolase</fullName>
    </alternativeName>
    <alternativeName>
        <fullName evidence="7">Cellobiase</fullName>
    </alternativeName>
    <alternativeName>
        <fullName evidence="8">Gentiobiase</fullName>
    </alternativeName>
</protein>
<sequence length="751" mass="81265">MRLSDVPGLTQMALALALTASFLPAAGAQEAGAQAIERRVNELLGQMTLEEKIGQLNLVSHGPPLRWEDISEGKAGALLNFNSAQDVARAQALARQSRLKIPPLFGLDVLHGFRTQFPLPLGEAAAFSPRVSRLASEWAAKEAAYVGVNWTFAPMADLSRDSRWGRIVEGFGEDPTLGAAVTAARVEGFRKGGLAAAAKHFAGYGAPQGGRDYDTTYIPRAEMYDTYLPPFRAAVEAGTASFMAAFNALNGEPSTANPWLLTDVLRTQWGFDGFVTSDWVGIGELINHGIAADGAEAARKAILAGVDMDMMGQLYIKHLPDEVRAGRVPESVIDESVRRVLRTKFRMGLFDRPDIDPSRLDTAFPSPESRQAAREVARETFVLLQNRDDVLPVPSSVRSIAVVGPLADAPHDQMGPHAARGHKEDSVTILEGIRRRAQPAGLSVRHAPVCDLFCRNTDGLPAALEAARQSDFVIAVFGEPQELSGEAASRAHMELSGKQIEVLEELAKTGKPIALVIMGGRPQILGPVAERIPSILMAWYPGTETGPAVADVLFGDVSPSGKLPVTWPRATGQLPLYYNRLPTGRPTLPNNRFTLNYIDEAITPLYPFGWGLSYTQFAYSDVRMGQKQLDEGQILEVSVNVKNTGAREGQEVVQLYTRDPVASRSRPLRELKAFEKIALKPGETKQVTLRVPVESLGFHLDDGTYLVEAGAIQVFVGGSALADPVGEAEILKTFRIPPMERRASASTSVAQ</sequence>
<organism evidence="12 13">
    <name type="scientific">Microvirga tunisiensis</name>
    <dbReference type="NCBI Taxonomy" id="2108360"/>
    <lineage>
        <taxon>Bacteria</taxon>
        <taxon>Pseudomonadati</taxon>
        <taxon>Pseudomonadota</taxon>
        <taxon>Alphaproteobacteria</taxon>
        <taxon>Hyphomicrobiales</taxon>
        <taxon>Methylobacteriaceae</taxon>
        <taxon>Microvirga</taxon>
    </lineage>
</organism>
<dbReference type="FunFam" id="2.60.40.10:FF:000495">
    <property type="entry name" value="Periplasmic beta-glucosidase"/>
    <property type="match status" value="1"/>
</dbReference>
<comment type="caution">
    <text evidence="12">The sequence shown here is derived from an EMBL/GenBank/DDBJ whole genome shotgun (WGS) entry which is preliminary data.</text>
</comment>
<dbReference type="InterPro" id="IPR017853">
    <property type="entry name" value="GH"/>
</dbReference>
<keyword evidence="4 10" id="KW-0732">Signal</keyword>
<dbReference type="PANTHER" id="PTHR30620">
    <property type="entry name" value="PERIPLASMIC BETA-GLUCOSIDASE-RELATED"/>
    <property type="match status" value="1"/>
</dbReference>
<evidence type="ECO:0000313" key="12">
    <source>
        <dbReference type="EMBL" id="MPR27805.1"/>
    </source>
</evidence>
<keyword evidence="5 12" id="KW-0378">Hydrolase</keyword>
<evidence type="ECO:0000259" key="11">
    <source>
        <dbReference type="SMART" id="SM01217"/>
    </source>
</evidence>
<dbReference type="SMART" id="SM01217">
    <property type="entry name" value="Fn3_like"/>
    <property type="match status" value="1"/>
</dbReference>
<keyword evidence="6" id="KW-0326">Glycosidase</keyword>
<reference evidence="12 13" key="1">
    <citation type="journal article" date="2019" name="Syst. Appl. Microbiol.">
        <title>Microvirga tunisiensis sp. nov., a root nodule symbiotic bacterium isolated from Lupinus micranthus and L. luteus grown in Northern Tunisia.</title>
        <authorList>
            <person name="Msaddak A."/>
            <person name="Rejili M."/>
            <person name="Duran D."/>
            <person name="Mars M."/>
            <person name="Palacios J.M."/>
            <person name="Ruiz-Argueso T."/>
            <person name="Rey L."/>
            <person name="Imperial J."/>
        </authorList>
    </citation>
    <scope>NUCLEOTIDE SEQUENCE [LARGE SCALE GENOMIC DNA]</scope>
    <source>
        <strain evidence="12 13">Lmie10</strain>
    </source>
</reference>
<dbReference type="EMBL" id="VOSK01000108">
    <property type="protein sequence ID" value="MPR27805.1"/>
    <property type="molecule type" value="Genomic_DNA"/>
</dbReference>
<evidence type="ECO:0000256" key="4">
    <source>
        <dbReference type="ARBA" id="ARBA00022729"/>
    </source>
</evidence>
<dbReference type="InterPro" id="IPR036962">
    <property type="entry name" value="Glyco_hydro_3_N_sf"/>
</dbReference>
<dbReference type="Pfam" id="PF00933">
    <property type="entry name" value="Glyco_hydro_3"/>
    <property type="match status" value="1"/>
</dbReference>
<dbReference type="SUPFAM" id="SSF52279">
    <property type="entry name" value="Beta-D-glucan exohydrolase, C-terminal domain"/>
    <property type="match status" value="1"/>
</dbReference>
<dbReference type="Proteomes" id="UP000403266">
    <property type="component" value="Unassembled WGS sequence"/>
</dbReference>
<comment type="catalytic activity">
    <reaction evidence="1">
        <text>Hydrolysis of terminal, non-reducing beta-D-glucosyl residues with release of beta-D-glucose.</text>
        <dbReference type="EC" id="3.2.1.21"/>
    </reaction>
</comment>
<dbReference type="InterPro" id="IPR002772">
    <property type="entry name" value="Glyco_hydro_3_C"/>
</dbReference>
<dbReference type="GO" id="GO:0008422">
    <property type="term" value="F:beta-glucosidase activity"/>
    <property type="evidence" value="ECO:0007669"/>
    <property type="project" value="UniProtKB-EC"/>
</dbReference>
<name>A0A5N7MLB1_9HYPH</name>
<evidence type="ECO:0000256" key="10">
    <source>
        <dbReference type="SAM" id="SignalP"/>
    </source>
</evidence>
<dbReference type="Gene3D" id="3.40.50.1700">
    <property type="entry name" value="Glycoside hydrolase family 3 C-terminal domain"/>
    <property type="match status" value="1"/>
</dbReference>
<dbReference type="PRINTS" id="PR00133">
    <property type="entry name" value="GLHYDRLASE3"/>
</dbReference>
<dbReference type="InterPro" id="IPR051915">
    <property type="entry name" value="Cellulose_Degrad_GH3"/>
</dbReference>
<dbReference type="PANTHER" id="PTHR30620:SF16">
    <property type="entry name" value="LYSOSOMAL BETA GLUCOSIDASE"/>
    <property type="match status" value="1"/>
</dbReference>
<gene>
    <name evidence="12" type="ORF">FS320_22205</name>
</gene>
<proteinExistence type="inferred from homology"/>
<evidence type="ECO:0000256" key="1">
    <source>
        <dbReference type="ARBA" id="ARBA00000448"/>
    </source>
</evidence>
<evidence type="ECO:0000256" key="2">
    <source>
        <dbReference type="ARBA" id="ARBA00005336"/>
    </source>
</evidence>
<dbReference type="Gene3D" id="2.60.40.10">
    <property type="entry name" value="Immunoglobulins"/>
    <property type="match status" value="1"/>
</dbReference>
<dbReference type="SUPFAM" id="SSF51445">
    <property type="entry name" value="(Trans)glycosidases"/>
    <property type="match status" value="1"/>
</dbReference>
<dbReference type="Gene3D" id="3.20.20.300">
    <property type="entry name" value="Glycoside hydrolase, family 3, N-terminal domain"/>
    <property type="match status" value="1"/>
</dbReference>
<dbReference type="InterPro" id="IPR013783">
    <property type="entry name" value="Ig-like_fold"/>
</dbReference>
<comment type="similarity">
    <text evidence="2">Belongs to the glycosyl hydrolase 3 family.</text>
</comment>
<feature type="domain" description="Fibronectin type III-like" evidence="11">
    <location>
        <begin position="651"/>
        <end position="720"/>
    </location>
</feature>
<dbReference type="InterPro" id="IPR036881">
    <property type="entry name" value="Glyco_hydro_3_C_sf"/>
</dbReference>
<dbReference type="GO" id="GO:0009251">
    <property type="term" value="P:glucan catabolic process"/>
    <property type="evidence" value="ECO:0007669"/>
    <property type="project" value="TreeGrafter"/>
</dbReference>
<evidence type="ECO:0000256" key="9">
    <source>
        <dbReference type="ARBA" id="ARBA00032594"/>
    </source>
</evidence>
<dbReference type="InterPro" id="IPR026891">
    <property type="entry name" value="Fn3-like"/>
</dbReference>
<evidence type="ECO:0000256" key="7">
    <source>
        <dbReference type="ARBA" id="ARBA00031448"/>
    </source>
</evidence>
<evidence type="ECO:0000313" key="13">
    <source>
        <dbReference type="Proteomes" id="UP000403266"/>
    </source>
</evidence>
<evidence type="ECO:0000256" key="3">
    <source>
        <dbReference type="ARBA" id="ARBA00012744"/>
    </source>
</evidence>
<feature type="chain" id="PRO_5030135534" description="beta-glucosidase" evidence="10">
    <location>
        <begin position="29"/>
        <end position="751"/>
    </location>
</feature>
<accession>A0A5N7MLB1</accession>
<dbReference type="Pfam" id="PF14310">
    <property type="entry name" value="Fn3-like"/>
    <property type="match status" value="1"/>
</dbReference>
<feature type="signal peptide" evidence="10">
    <location>
        <begin position="1"/>
        <end position="28"/>
    </location>
</feature>
<evidence type="ECO:0000256" key="5">
    <source>
        <dbReference type="ARBA" id="ARBA00022801"/>
    </source>
</evidence>
<evidence type="ECO:0000256" key="8">
    <source>
        <dbReference type="ARBA" id="ARBA00032194"/>
    </source>
</evidence>
<dbReference type="EC" id="3.2.1.21" evidence="3"/>
<keyword evidence="13" id="KW-1185">Reference proteome</keyword>
<dbReference type="Pfam" id="PF01915">
    <property type="entry name" value="Glyco_hydro_3_C"/>
    <property type="match status" value="1"/>
</dbReference>